<keyword evidence="5" id="KW-0460">Magnesium</keyword>
<dbReference type="RefSeq" id="WP_345436569.1">
    <property type="nucleotide sequence ID" value="NZ_BAABHK010000012.1"/>
</dbReference>
<evidence type="ECO:0000256" key="2">
    <source>
        <dbReference type="ARBA" id="ARBA00022679"/>
    </source>
</evidence>
<dbReference type="PANTHER" id="PTHR19136">
    <property type="entry name" value="MOLYBDENUM COFACTOR GUANYLYLTRANSFERASE"/>
    <property type="match status" value="1"/>
</dbReference>
<evidence type="ECO:0000256" key="5">
    <source>
        <dbReference type="ARBA" id="ARBA00022842"/>
    </source>
</evidence>
<dbReference type="InterPro" id="IPR013482">
    <property type="entry name" value="Molybde_CF_guanTrfase"/>
</dbReference>
<evidence type="ECO:0000313" key="10">
    <source>
        <dbReference type="Proteomes" id="UP001501442"/>
    </source>
</evidence>
<keyword evidence="6" id="KW-0342">GTP-binding</keyword>
<proteinExistence type="predicted"/>
<evidence type="ECO:0000256" key="6">
    <source>
        <dbReference type="ARBA" id="ARBA00023134"/>
    </source>
</evidence>
<name>A0ABP8ULN8_9ACTN</name>
<feature type="domain" description="MobA-like NTP transferase" evidence="8">
    <location>
        <begin position="31"/>
        <end position="178"/>
    </location>
</feature>
<dbReference type="Proteomes" id="UP001501442">
    <property type="component" value="Unassembled WGS sequence"/>
</dbReference>
<evidence type="ECO:0000313" key="9">
    <source>
        <dbReference type="EMBL" id="GAA4633568.1"/>
    </source>
</evidence>
<dbReference type="EMBL" id="BAABHK010000012">
    <property type="protein sequence ID" value="GAA4633568.1"/>
    <property type="molecule type" value="Genomic_DNA"/>
</dbReference>
<keyword evidence="3" id="KW-0479">Metal-binding</keyword>
<dbReference type="InterPro" id="IPR025877">
    <property type="entry name" value="MobA-like_NTP_Trfase"/>
</dbReference>
<gene>
    <name evidence="9" type="ORF">GCM10023196_071610</name>
</gene>
<dbReference type="CDD" id="cd02503">
    <property type="entry name" value="MobA"/>
    <property type="match status" value="1"/>
</dbReference>
<dbReference type="InterPro" id="IPR029044">
    <property type="entry name" value="Nucleotide-diphossugar_trans"/>
</dbReference>
<dbReference type="Gene3D" id="3.90.550.10">
    <property type="entry name" value="Spore Coat Polysaccharide Biosynthesis Protein SpsA, Chain A"/>
    <property type="match status" value="1"/>
</dbReference>
<reference evidence="10" key="1">
    <citation type="journal article" date="2019" name="Int. J. Syst. Evol. Microbiol.">
        <title>The Global Catalogue of Microorganisms (GCM) 10K type strain sequencing project: providing services to taxonomists for standard genome sequencing and annotation.</title>
        <authorList>
            <consortium name="The Broad Institute Genomics Platform"/>
            <consortium name="The Broad Institute Genome Sequencing Center for Infectious Disease"/>
            <person name="Wu L."/>
            <person name="Ma J."/>
        </authorList>
    </citation>
    <scope>NUCLEOTIDE SEQUENCE [LARGE SCALE GENOMIC DNA]</scope>
    <source>
        <strain evidence="10">JCM 17939</strain>
    </source>
</reference>
<evidence type="ECO:0000256" key="3">
    <source>
        <dbReference type="ARBA" id="ARBA00022723"/>
    </source>
</evidence>
<keyword evidence="10" id="KW-1185">Reference proteome</keyword>
<dbReference type="PANTHER" id="PTHR19136:SF81">
    <property type="entry name" value="MOLYBDENUM COFACTOR GUANYLYLTRANSFERASE"/>
    <property type="match status" value="1"/>
</dbReference>
<evidence type="ECO:0000259" key="8">
    <source>
        <dbReference type="Pfam" id="PF12804"/>
    </source>
</evidence>
<keyword evidence="4" id="KW-0547">Nucleotide-binding</keyword>
<evidence type="ECO:0000256" key="1">
    <source>
        <dbReference type="ARBA" id="ARBA00022490"/>
    </source>
</evidence>
<evidence type="ECO:0000256" key="7">
    <source>
        <dbReference type="ARBA" id="ARBA00023150"/>
    </source>
</evidence>
<comment type="caution">
    <text evidence="9">The sequence shown here is derived from an EMBL/GenBank/DDBJ whole genome shotgun (WGS) entry which is preliminary data.</text>
</comment>
<dbReference type="Pfam" id="PF12804">
    <property type="entry name" value="NTP_transf_3"/>
    <property type="match status" value="1"/>
</dbReference>
<keyword evidence="2" id="KW-0808">Transferase</keyword>
<accession>A0ABP8ULN8</accession>
<organism evidence="9 10">
    <name type="scientific">Actinoallomurus vinaceus</name>
    <dbReference type="NCBI Taxonomy" id="1080074"/>
    <lineage>
        <taxon>Bacteria</taxon>
        <taxon>Bacillati</taxon>
        <taxon>Actinomycetota</taxon>
        <taxon>Actinomycetes</taxon>
        <taxon>Streptosporangiales</taxon>
        <taxon>Thermomonosporaceae</taxon>
        <taxon>Actinoallomurus</taxon>
    </lineage>
</organism>
<dbReference type="SUPFAM" id="SSF53448">
    <property type="entry name" value="Nucleotide-diphospho-sugar transferases"/>
    <property type="match status" value="1"/>
</dbReference>
<sequence length="216" mass="21939">MTAGDAVARARTTAGDAVAAAATAAGDPYDAVILAGGAASRLGGADKPGMLVGGRSLVSRVGAAVADAERIVLVGPDRPELPGAITVREDPPGSGPVPALRAGLAQVRAPSVAVLAADLPFLTTNDVDALRRRAHGRSGAVFVDDGDRPQWLAGVWRTATLRAALAGYPGASLRGLMAPLEPARLLAAGHRRPAWYDCDTEDDVAEAARLIEENGA</sequence>
<evidence type="ECO:0000256" key="4">
    <source>
        <dbReference type="ARBA" id="ARBA00022741"/>
    </source>
</evidence>
<protein>
    <recommendedName>
        <fullName evidence="8">MobA-like NTP transferase domain-containing protein</fullName>
    </recommendedName>
</protein>
<keyword evidence="7" id="KW-0501">Molybdenum cofactor biosynthesis</keyword>
<keyword evidence="1" id="KW-0963">Cytoplasm</keyword>